<gene>
    <name evidence="2" type="ORF">SAMN05421740_11514</name>
</gene>
<proteinExistence type="predicted"/>
<reference evidence="3" key="1">
    <citation type="submission" date="2016-10" db="EMBL/GenBank/DDBJ databases">
        <authorList>
            <person name="Varghese N."/>
            <person name="Submissions S."/>
        </authorList>
    </citation>
    <scope>NUCLEOTIDE SEQUENCE [LARGE SCALE GENOMIC DNA]</scope>
    <source>
        <strain evidence="3">Jip14</strain>
    </source>
</reference>
<dbReference type="STRING" id="332977.SAMN05421740_11514"/>
<feature type="transmembrane region" description="Helical" evidence="1">
    <location>
        <begin position="140"/>
        <end position="161"/>
    </location>
</feature>
<evidence type="ECO:0000313" key="3">
    <source>
        <dbReference type="Proteomes" id="UP000198916"/>
    </source>
</evidence>
<dbReference type="Proteomes" id="UP000198916">
    <property type="component" value="Unassembled WGS sequence"/>
</dbReference>
<name>A0A1H7UEB6_9SPHI</name>
<keyword evidence="3" id="KW-1185">Reference proteome</keyword>
<accession>A0A1H7UEB6</accession>
<organism evidence="2 3">
    <name type="scientific">Parapedobacter koreensis</name>
    <dbReference type="NCBI Taxonomy" id="332977"/>
    <lineage>
        <taxon>Bacteria</taxon>
        <taxon>Pseudomonadati</taxon>
        <taxon>Bacteroidota</taxon>
        <taxon>Sphingobacteriia</taxon>
        <taxon>Sphingobacteriales</taxon>
        <taxon>Sphingobacteriaceae</taxon>
        <taxon>Parapedobacter</taxon>
    </lineage>
</organism>
<feature type="transmembrane region" description="Helical" evidence="1">
    <location>
        <begin position="12"/>
        <end position="30"/>
    </location>
</feature>
<feature type="transmembrane region" description="Helical" evidence="1">
    <location>
        <begin position="42"/>
        <end position="63"/>
    </location>
</feature>
<dbReference type="RefSeq" id="WP_143053997.1">
    <property type="nucleotide sequence ID" value="NZ_FNZR01000015.1"/>
</dbReference>
<feature type="transmembrane region" description="Helical" evidence="1">
    <location>
        <begin position="75"/>
        <end position="95"/>
    </location>
</feature>
<dbReference type="AlphaFoldDB" id="A0A1H7UEB6"/>
<sequence length="169" mass="19434">MKTRNVIKIISVYLLLSALTCVFYLFLVIFKQEELNTLGAWFSVVVPGLIIGVTIFNAIDTLVSKRQDSLRRGSVINGVIFALQSITLFTDGFYYRYTQGNKLFFFINFEHLTKDIRWGIYFEPMVLDFNLKFDSSDNTLVGINFMALVLAVVSFWMAGIVKERLDIKE</sequence>
<evidence type="ECO:0000313" key="2">
    <source>
        <dbReference type="EMBL" id="SEL95159.1"/>
    </source>
</evidence>
<protein>
    <submittedName>
        <fullName evidence="2">Uncharacterized protein</fullName>
    </submittedName>
</protein>
<keyword evidence="1" id="KW-0472">Membrane</keyword>
<keyword evidence="1" id="KW-0812">Transmembrane</keyword>
<evidence type="ECO:0000256" key="1">
    <source>
        <dbReference type="SAM" id="Phobius"/>
    </source>
</evidence>
<dbReference type="EMBL" id="FNZR01000015">
    <property type="protein sequence ID" value="SEL95159.1"/>
    <property type="molecule type" value="Genomic_DNA"/>
</dbReference>
<keyword evidence="1" id="KW-1133">Transmembrane helix</keyword>